<sequence length="373" mass="42926">MTLPYELIDEILYRLPVKYLLRCRCVSKEWCSVIDNNAFVKKHHRRTFECDPDGGVVISGDGRVFLTDVESLRDDKVEVVELDDSIVCGAEFVGAANGLVCLCKNEKKVFVLCNPATRKYRKLPSVPSMFASEFDEVEVTLCGFGYDRVNDDYKVVKIAECEECTMVIMYSLKSNSWKRIQDIGKNIQFIPERGKFVGGALHWMTIKYPRNCCGIVFGVDLGLEQFKEDPFPDVHGTFVCLVHVGGSLCITDNYSGSHTDVWLMNDQREGSPWYKAFTVEQPGPFGPFKFIRPVVFSNSGNDVLIEVDRTKLLWYDLEKKAVRNVRIHGIPTKFDTHLYTESLFQLTERKQLQKPSQYKKQPKKRYKIVNYLW</sequence>
<dbReference type="InterPro" id="IPR013187">
    <property type="entry name" value="F-box-assoc_dom_typ3"/>
</dbReference>
<dbReference type="Pfam" id="PF00646">
    <property type="entry name" value="F-box"/>
    <property type="match status" value="1"/>
</dbReference>
<dbReference type="CDD" id="cd22157">
    <property type="entry name" value="F-box_AtFBW1-like"/>
    <property type="match status" value="1"/>
</dbReference>
<evidence type="ECO:0000313" key="4">
    <source>
        <dbReference type="Proteomes" id="UP000077755"/>
    </source>
</evidence>
<keyword evidence="4" id="KW-1185">Reference proteome</keyword>
<dbReference type="NCBIfam" id="TIGR01640">
    <property type="entry name" value="F_box_assoc_1"/>
    <property type="match status" value="1"/>
</dbReference>
<evidence type="ECO:0000313" key="2">
    <source>
        <dbReference type="EMBL" id="KZM97304.1"/>
    </source>
</evidence>
<reference evidence="2" key="1">
    <citation type="journal article" date="2016" name="Nat. Genet.">
        <title>A high-quality carrot genome assembly provides new insights into carotenoid accumulation and asterid genome evolution.</title>
        <authorList>
            <person name="Iorizzo M."/>
            <person name="Ellison S."/>
            <person name="Senalik D."/>
            <person name="Zeng P."/>
            <person name="Satapoomin P."/>
            <person name="Huang J."/>
            <person name="Bowman M."/>
            <person name="Iovene M."/>
            <person name="Sanseverino W."/>
            <person name="Cavagnaro P."/>
            <person name="Yildiz M."/>
            <person name="Macko-Podgorni A."/>
            <person name="Moranska E."/>
            <person name="Grzebelus E."/>
            <person name="Grzebelus D."/>
            <person name="Ashrafi H."/>
            <person name="Zheng Z."/>
            <person name="Cheng S."/>
            <person name="Spooner D."/>
            <person name="Van Deynze A."/>
            <person name="Simon P."/>
        </authorList>
    </citation>
    <scope>NUCLEOTIDE SEQUENCE [LARGE SCALE GENOMIC DNA]</scope>
    <source>
        <tissue evidence="2">Leaf</tissue>
    </source>
</reference>
<dbReference type="AlphaFoldDB" id="A0A165W9P9"/>
<dbReference type="OMA" id="CQIDVGY"/>
<dbReference type="SUPFAM" id="SSF81383">
    <property type="entry name" value="F-box domain"/>
    <property type="match status" value="1"/>
</dbReference>
<feature type="domain" description="F-box" evidence="1">
    <location>
        <begin position="1"/>
        <end position="43"/>
    </location>
</feature>
<evidence type="ECO:0000313" key="3">
    <source>
        <dbReference type="EMBL" id="WOG96115.1"/>
    </source>
</evidence>
<dbReference type="InterPro" id="IPR036047">
    <property type="entry name" value="F-box-like_dom_sf"/>
</dbReference>
<name>A0A165W9P9_DAUCS</name>
<dbReference type="EMBL" id="LNRQ01000004">
    <property type="protein sequence ID" value="KZM97304.1"/>
    <property type="molecule type" value="Genomic_DNA"/>
</dbReference>
<evidence type="ECO:0000259" key="1">
    <source>
        <dbReference type="PROSITE" id="PS50181"/>
    </source>
</evidence>
<dbReference type="EMBL" id="CP093346">
    <property type="protein sequence ID" value="WOG96115.1"/>
    <property type="molecule type" value="Genomic_DNA"/>
</dbReference>
<accession>A0A165W9P9</accession>
<dbReference type="Gene3D" id="1.20.1280.50">
    <property type="match status" value="1"/>
</dbReference>
<dbReference type="Gramene" id="KZM97304">
    <property type="protein sequence ID" value="KZM97304"/>
    <property type="gene ID" value="DCAR_015334"/>
</dbReference>
<organism evidence="2">
    <name type="scientific">Daucus carota subsp. sativus</name>
    <name type="common">Carrot</name>
    <dbReference type="NCBI Taxonomy" id="79200"/>
    <lineage>
        <taxon>Eukaryota</taxon>
        <taxon>Viridiplantae</taxon>
        <taxon>Streptophyta</taxon>
        <taxon>Embryophyta</taxon>
        <taxon>Tracheophyta</taxon>
        <taxon>Spermatophyta</taxon>
        <taxon>Magnoliopsida</taxon>
        <taxon>eudicotyledons</taxon>
        <taxon>Gunneridae</taxon>
        <taxon>Pentapetalae</taxon>
        <taxon>asterids</taxon>
        <taxon>campanulids</taxon>
        <taxon>Apiales</taxon>
        <taxon>Apiaceae</taxon>
        <taxon>Apioideae</taxon>
        <taxon>Scandiceae</taxon>
        <taxon>Daucinae</taxon>
        <taxon>Daucus</taxon>
        <taxon>Daucus sect. Daucus</taxon>
    </lineage>
</organism>
<dbReference type="STRING" id="79200.A0A165W9P9"/>
<dbReference type="SMART" id="SM00256">
    <property type="entry name" value="FBOX"/>
    <property type="match status" value="1"/>
</dbReference>
<dbReference type="Pfam" id="PF08268">
    <property type="entry name" value="FBA_3"/>
    <property type="match status" value="1"/>
</dbReference>
<dbReference type="InterPro" id="IPR001810">
    <property type="entry name" value="F-box_dom"/>
</dbReference>
<dbReference type="InterPro" id="IPR017451">
    <property type="entry name" value="F-box-assoc_interact_dom"/>
</dbReference>
<reference evidence="3" key="2">
    <citation type="submission" date="2022-03" db="EMBL/GenBank/DDBJ databases">
        <title>Draft title - Genomic analysis of global carrot germplasm unveils the trajectory of domestication and the origin of high carotenoid orange carrot.</title>
        <authorList>
            <person name="Iorizzo M."/>
            <person name="Ellison S."/>
            <person name="Senalik D."/>
            <person name="Macko-Podgorni A."/>
            <person name="Grzebelus D."/>
            <person name="Bostan H."/>
            <person name="Rolling W."/>
            <person name="Curaba J."/>
            <person name="Simon P."/>
        </authorList>
    </citation>
    <scope>NUCLEOTIDE SEQUENCE</scope>
    <source>
        <tissue evidence="3">Leaf</tissue>
    </source>
</reference>
<proteinExistence type="predicted"/>
<dbReference type="Proteomes" id="UP000077755">
    <property type="component" value="Chromosome 4"/>
</dbReference>
<gene>
    <name evidence="2" type="ORF">DCAR_015334</name>
    <name evidence="3" type="ORF">DCAR_0415446</name>
</gene>
<dbReference type="PANTHER" id="PTHR31672:SF13">
    <property type="entry name" value="F-BOX PROTEIN CPR30-LIKE"/>
    <property type="match status" value="1"/>
</dbReference>
<protein>
    <recommendedName>
        <fullName evidence="1">F-box domain-containing protein</fullName>
    </recommendedName>
</protein>
<dbReference type="InterPro" id="IPR050796">
    <property type="entry name" value="SCF_F-box_component"/>
</dbReference>
<dbReference type="PANTHER" id="PTHR31672">
    <property type="entry name" value="BNACNNG10540D PROTEIN"/>
    <property type="match status" value="1"/>
</dbReference>
<dbReference type="PROSITE" id="PS50181">
    <property type="entry name" value="FBOX"/>
    <property type="match status" value="1"/>
</dbReference>